<dbReference type="EMBL" id="LAZR01025916">
    <property type="protein sequence ID" value="KKL70371.1"/>
    <property type="molecule type" value="Genomic_DNA"/>
</dbReference>
<dbReference type="AlphaFoldDB" id="A0A0F9EVX8"/>
<protein>
    <submittedName>
        <fullName evidence="1">Uncharacterized protein</fullName>
    </submittedName>
</protein>
<organism evidence="1">
    <name type="scientific">marine sediment metagenome</name>
    <dbReference type="NCBI Taxonomy" id="412755"/>
    <lineage>
        <taxon>unclassified sequences</taxon>
        <taxon>metagenomes</taxon>
        <taxon>ecological metagenomes</taxon>
    </lineage>
</organism>
<reference evidence="1" key="1">
    <citation type="journal article" date="2015" name="Nature">
        <title>Complex archaea that bridge the gap between prokaryotes and eukaryotes.</title>
        <authorList>
            <person name="Spang A."/>
            <person name="Saw J.H."/>
            <person name="Jorgensen S.L."/>
            <person name="Zaremba-Niedzwiedzka K."/>
            <person name="Martijn J."/>
            <person name="Lind A.E."/>
            <person name="van Eijk R."/>
            <person name="Schleper C."/>
            <person name="Guy L."/>
            <person name="Ettema T.J."/>
        </authorList>
    </citation>
    <scope>NUCLEOTIDE SEQUENCE</scope>
</reference>
<sequence>AQGDKSRFLRKAVGVGIRFKGREREVVKELIRVMIGEEEKEED</sequence>
<evidence type="ECO:0000313" key="1">
    <source>
        <dbReference type="EMBL" id="KKL70371.1"/>
    </source>
</evidence>
<accession>A0A0F9EVX8</accession>
<proteinExistence type="predicted"/>
<gene>
    <name evidence="1" type="ORF">LCGC14_2105610</name>
</gene>
<name>A0A0F9EVX8_9ZZZZ</name>
<feature type="non-terminal residue" evidence="1">
    <location>
        <position position="1"/>
    </location>
</feature>
<comment type="caution">
    <text evidence="1">The sequence shown here is derived from an EMBL/GenBank/DDBJ whole genome shotgun (WGS) entry which is preliminary data.</text>
</comment>